<evidence type="ECO:0000256" key="1">
    <source>
        <dbReference type="SAM" id="SignalP"/>
    </source>
</evidence>
<sequence length="108" mass="12566">MCDLSLSLCTCALSCVSLLAGLSDAHVLPSQRHLPIIERHRTIPLFRHHHHHHHHRRHLLLCPLIRVRSDPVRRLVPPIFFMSQMKLSFPKQQVTSLQTQTMDGWMDV</sequence>
<organism evidence="2">
    <name type="scientific">Anopheles darlingi</name>
    <name type="common">Mosquito</name>
    <dbReference type="NCBI Taxonomy" id="43151"/>
    <lineage>
        <taxon>Eukaryota</taxon>
        <taxon>Metazoa</taxon>
        <taxon>Ecdysozoa</taxon>
        <taxon>Arthropoda</taxon>
        <taxon>Hexapoda</taxon>
        <taxon>Insecta</taxon>
        <taxon>Pterygota</taxon>
        <taxon>Neoptera</taxon>
        <taxon>Endopterygota</taxon>
        <taxon>Diptera</taxon>
        <taxon>Nematocera</taxon>
        <taxon>Culicoidea</taxon>
        <taxon>Culicidae</taxon>
        <taxon>Anophelinae</taxon>
        <taxon>Anopheles</taxon>
    </lineage>
</organism>
<feature type="chain" id="PRO_5014636866" evidence="1">
    <location>
        <begin position="26"/>
        <end position="108"/>
    </location>
</feature>
<proteinExistence type="predicted"/>
<accession>A0A2M4D7V7</accession>
<dbReference type="AlphaFoldDB" id="A0A2M4D7V7"/>
<protein>
    <submittedName>
        <fullName evidence="2">Putative secreted protein</fullName>
    </submittedName>
</protein>
<evidence type="ECO:0000313" key="2">
    <source>
        <dbReference type="EMBL" id="MBW73617.1"/>
    </source>
</evidence>
<keyword evidence="1" id="KW-0732">Signal</keyword>
<dbReference type="EMBL" id="GGFL01009439">
    <property type="protein sequence ID" value="MBW73617.1"/>
    <property type="molecule type" value="Transcribed_RNA"/>
</dbReference>
<name>A0A2M4D7V7_ANODA</name>
<reference evidence="2" key="1">
    <citation type="submission" date="2018-01" db="EMBL/GenBank/DDBJ databases">
        <title>An insight into the sialome of Amazonian anophelines.</title>
        <authorList>
            <person name="Ribeiro J.M."/>
            <person name="Scarpassa V."/>
            <person name="Calvo E."/>
        </authorList>
    </citation>
    <scope>NUCLEOTIDE SEQUENCE</scope>
</reference>
<feature type="signal peptide" evidence="1">
    <location>
        <begin position="1"/>
        <end position="25"/>
    </location>
</feature>